<reference evidence="3" key="2">
    <citation type="submission" date="2019-12" db="EMBL/GenBank/DDBJ databases">
        <authorList>
            <person name="Studholme D.J."/>
            <person name="Sarris P."/>
        </authorList>
    </citation>
    <scope>NUCLEOTIDE SEQUENCE</scope>
    <source>
        <strain evidence="3">PFS-1207/04</strain>
        <tissue evidence="3">Leaf</tissue>
    </source>
</reference>
<name>A0A8S9K671_BRACR</name>
<dbReference type="AlphaFoldDB" id="A0A8S9K671"/>
<protein>
    <submittedName>
        <fullName evidence="2">Uncharacterized protein</fullName>
    </submittedName>
</protein>
<gene>
    <name evidence="3" type="ORF">DY000_02053549</name>
    <name evidence="2" type="ORF">F2Q70_00039174</name>
</gene>
<dbReference type="EMBL" id="QGKV02002055">
    <property type="protein sequence ID" value="KAF3495247.1"/>
    <property type="molecule type" value="Genomic_DNA"/>
</dbReference>
<comment type="caution">
    <text evidence="2">The sequence shown here is derived from an EMBL/GenBank/DDBJ whole genome shotgun (WGS) entry which is preliminary data.</text>
</comment>
<evidence type="ECO:0000313" key="3">
    <source>
        <dbReference type="EMBL" id="KAF3495247.1"/>
    </source>
</evidence>
<feature type="compositionally biased region" description="Basic and acidic residues" evidence="1">
    <location>
        <begin position="47"/>
        <end position="64"/>
    </location>
</feature>
<accession>A0A8S9K671</accession>
<evidence type="ECO:0000256" key="1">
    <source>
        <dbReference type="SAM" id="MobiDB-lite"/>
    </source>
</evidence>
<evidence type="ECO:0000313" key="2">
    <source>
        <dbReference type="EMBL" id="KAF2590430.1"/>
    </source>
</evidence>
<sequence>MRLEGLWGSGGSSGSSGEREPSRGSFGGGGSGGDLDRDGGGAMTFKVMEEDRSSFREEKVDRRC</sequence>
<feature type="region of interest" description="Disordered" evidence="1">
    <location>
        <begin position="1"/>
        <end position="64"/>
    </location>
</feature>
<reference evidence="3 4" key="3">
    <citation type="journal article" date="2020" name="BMC Genomics">
        <title>Intraspecific diversification of the crop wild relative Brassica cretica Lam. using demographic model selection.</title>
        <authorList>
            <person name="Kioukis A."/>
            <person name="Michalopoulou V.A."/>
            <person name="Briers L."/>
            <person name="Pirintsos S."/>
            <person name="Studholme D.J."/>
            <person name="Pavlidis P."/>
            <person name="Sarris P.F."/>
        </authorList>
    </citation>
    <scope>NUCLEOTIDE SEQUENCE [LARGE SCALE GENOMIC DNA]</scope>
    <source>
        <strain evidence="4">cv. PFS-1207/04</strain>
        <strain evidence="3">PFS-1207/04</strain>
    </source>
</reference>
<reference evidence="2" key="1">
    <citation type="submission" date="2019-12" db="EMBL/GenBank/DDBJ databases">
        <title>Genome sequencing and annotation of Brassica cretica.</title>
        <authorList>
            <person name="Studholme D.J."/>
            <person name="Sarris P.F."/>
        </authorList>
    </citation>
    <scope>NUCLEOTIDE SEQUENCE</scope>
    <source>
        <strain evidence="2">PFS-102/07</strain>
        <tissue evidence="2">Leaf</tissue>
    </source>
</reference>
<dbReference type="EMBL" id="QGKY02000190">
    <property type="protein sequence ID" value="KAF2590430.1"/>
    <property type="molecule type" value="Genomic_DNA"/>
</dbReference>
<organism evidence="2">
    <name type="scientific">Brassica cretica</name>
    <name type="common">Mustard</name>
    <dbReference type="NCBI Taxonomy" id="69181"/>
    <lineage>
        <taxon>Eukaryota</taxon>
        <taxon>Viridiplantae</taxon>
        <taxon>Streptophyta</taxon>
        <taxon>Embryophyta</taxon>
        <taxon>Tracheophyta</taxon>
        <taxon>Spermatophyta</taxon>
        <taxon>Magnoliopsida</taxon>
        <taxon>eudicotyledons</taxon>
        <taxon>Gunneridae</taxon>
        <taxon>Pentapetalae</taxon>
        <taxon>rosids</taxon>
        <taxon>malvids</taxon>
        <taxon>Brassicales</taxon>
        <taxon>Brassicaceae</taxon>
        <taxon>Brassiceae</taxon>
        <taxon>Brassica</taxon>
    </lineage>
</organism>
<evidence type="ECO:0000313" key="4">
    <source>
        <dbReference type="Proteomes" id="UP000266723"/>
    </source>
</evidence>
<dbReference type="Proteomes" id="UP000266723">
    <property type="component" value="Unassembled WGS sequence"/>
</dbReference>
<proteinExistence type="predicted"/>
<keyword evidence="4" id="KW-1185">Reference proteome</keyword>